<evidence type="ECO:0000313" key="2">
    <source>
        <dbReference type="EMBL" id="EFP05078.1"/>
    </source>
</evidence>
<dbReference type="Pfam" id="PF16044">
    <property type="entry name" value="DUF4796_C"/>
    <property type="match status" value="1"/>
</dbReference>
<organism evidence="3">
    <name type="scientific">Caenorhabditis remanei</name>
    <name type="common">Caenorhabditis vulgaris</name>
    <dbReference type="NCBI Taxonomy" id="31234"/>
    <lineage>
        <taxon>Eukaryota</taxon>
        <taxon>Metazoa</taxon>
        <taxon>Ecdysozoa</taxon>
        <taxon>Nematoda</taxon>
        <taxon>Chromadorea</taxon>
        <taxon>Rhabditida</taxon>
        <taxon>Rhabditina</taxon>
        <taxon>Rhabditomorpha</taxon>
        <taxon>Rhabditoidea</taxon>
        <taxon>Rhabditidae</taxon>
        <taxon>Peloderinae</taxon>
        <taxon>Caenorhabditis</taxon>
    </lineage>
</organism>
<evidence type="ECO:0000259" key="1">
    <source>
        <dbReference type="Pfam" id="PF16044"/>
    </source>
</evidence>
<feature type="domain" description="MKRN2 opposite strand protein-like C-terminal" evidence="1">
    <location>
        <begin position="46"/>
        <end position="199"/>
    </location>
</feature>
<evidence type="ECO:0000313" key="3">
    <source>
        <dbReference type="Proteomes" id="UP000008281"/>
    </source>
</evidence>
<sequence>MYINAIFHSGCPSSSLAAEPIDFNERKCPTCMQKIDRNDPKWTINRLPSPIMGTQLEAAASIVIKPSNGHFRSYKIGDDLHIGICDSRGVVTSFWTNGVVSEKDTWHKCVVLVDLRPYFFENMENLDNCIEFFVETEKMTKRFHKSKYRETTWNCFDFVLEFLKFINFRSNYSKIDFSREFSTKKVQNVVKYCTLYEKLRME</sequence>
<dbReference type="HOGENOM" id="CLU_084023_0_0_1"/>
<reference evidence="2" key="1">
    <citation type="submission" date="2007-07" db="EMBL/GenBank/DDBJ databases">
        <title>PCAP assembly of the Caenorhabditis remanei genome.</title>
        <authorList>
            <consortium name="The Caenorhabditis remanei Sequencing Consortium"/>
            <person name="Wilson R.K."/>
        </authorList>
    </citation>
    <scope>NUCLEOTIDE SEQUENCE [LARGE SCALE GENOMIC DNA]</scope>
    <source>
        <strain evidence="2">PB4641</strain>
    </source>
</reference>
<dbReference type="STRING" id="31234.E3NLL5"/>
<dbReference type="EMBL" id="DS268909">
    <property type="protein sequence ID" value="EFP05078.1"/>
    <property type="molecule type" value="Genomic_DNA"/>
</dbReference>
<dbReference type="Proteomes" id="UP000008281">
    <property type="component" value="Unassembled WGS sequence"/>
</dbReference>
<dbReference type="InterPro" id="IPR032016">
    <property type="entry name" value="MKRN2OS-like"/>
</dbReference>
<dbReference type="OrthoDB" id="10065749at2759"/>
<dbReference type="eggNOG" id="ENOG502R8ZC">
    <property type="taxonomic scope" value="Eukaryota"/>
</dbReference>
<dbReference type="PANTHER" id="PTHR33963:SF2">
    <property type="entry name" value="MKRN2 OPPOSITE STRAND PROTEIN"/>
    <property type="match status" value="1"/>
</dbReference>
<proteinExistence type="predicted"/>
<protein>
    <recommendedName>
        <fullName evidence="1">MKRN2 opposite strand protein-like C-terminal domain-containing protein</fullName>
    </recommendedName>
</protein>
<keyword evidence="3" id="KW-1185">Reference proteome</keyword>
<dbReference type="PANTHER" id="PTHR33963">
    <property type="entry name" value="MKRN2 OPPOSITE STRAND PROTEIN"/>
    <property type="match status" value="1"/>
</dbReference>
<dbReference type="AlphaFoldDB" id="E3NLL5"/>
<name>E3NLL5_CAERE</name>
<accession>E3NLL5</accession>
<dbReference type="InParanoid" id="E3NLL5"/>
<dbReference type="InterPro" id="IPR053921">
    <property type="entry name" value="MKRN2OS-like_C"/>
</dbReference>
<dbReference type="OMA" id="YDFVVEF"/>
<gene>
    <name evidence="2" type="ORF">CRE_14368</name>
</gene>